<evidence type="ECO:0000313" key="2">
    <source>
        <dbReference type="EMBL" id="TVU49797.1"/>
    </source>
</evidence>
<proteinExistence type="predicted"/>
<evidence type="ECO:0000313" key="3">
    <source>
        <dbReference type="Proteomes" id="UP000324897"/>
    </source>
</evidence>
<dbReference type="Gene3D" id="3.30.559.10">
    <property type="entry name" value="Chloramphenicol acetyltransferase-like domain"/>
    <property type="match status" value="2"/>
</dbReference>
<dbReference type="AlphaFoldDB" id="A0A5J9WPF3"/>
<name>A0A5J9WPF3_9POAL</name>
<gene>
    <name evidence="2" type="ORF">EJB05_01134</name>
</gene>
<reference evidence="2 3" key="1">
    <citation type="journal article" date="2019" name="Sci. Rep.">
        <title>A high-quality genome of Eragrostis curvula grass provides insights into Poaceae evolution and supports new strategies to enhance forage quality.</title>
        <authorList>
            <person name="Carballo J."/>
            <person name="Santos B.A.C.M."/>
            <person name="Zappacosta D."/>
            <person name="Garbus I."/>
            <person name="Selva J.P."/>
            <person name="Gallo C.A."/>
            <person name="Diaz A."/>
            <person name="Albertini E."/>
            <person name="Caccamo M."/>
            <person name="Echenique V."/>
        </authorList>
    </citation>
    <scope>NUCLEOTIDE SEQUENCE [LARGE SCALE GENOMIC DNA]</scope>
    <source>
        <strain evidence="3">cv. Victoria</strain>
        <tissue evidence="2">Leaf</tissue>
    </source>
</reference>
<dbReference type="EMBL" id="RWGY01000002">
    <property type="protein sequence ID" value="TVU49797.1"/>
    <property type="molecule type" value="Genomic_DNA"/>
</dbReference>
<dbReference type="PANTHER" id="PTHR31896">
    <property type="entry name" value="FAMILY REGULATORY PROTEIN, PUTATIVE (AFU_ORTHOLOGUE AFUA_3G14730)-RELATED"/>
    <property type="match status" value="1"/>
</dbReference>
<protein>
    <submittedName>
        <fullName evidence="2">Uncharacterized protein</fullName>
    </submittedName>
</protein>
<dbReference type="GO" id="GO:0016747">
    <property type="term" value="F:acyltransferase activity, transferring groups other than amino-acyl groups"/>
    <property type="evidence" value="ECO:0007669"/>
    <property type="project" value="UniProtKB-ARBA"/>
</dbReference>
<evidence type="ECO:0000256" key="1">
    <source>
        <dbReference type="ARBA" id="ARBA00022679"/>
    </source>
</evidence>
<dbReference type="Pfam" id="PF02458">
    <property type="entry name" value="Transferase"/>
    <property type="match status" value="1"/>
</dbReference>
<dbReference type="OrthoDB" id="595207at2759"/>
<keyword evidence="1" id="KW-0808">Transferase</keyword>
<sequence length="509" mass="54768">MEEPSLGLGSSFNVKISLNMIFNYPSRDVLVMYPDHSKVGRLMQGSTGSNGTGRVQVISRRVFCPEPPPPQSAPETVPLTPWDLKMTTCAYIQKGVLLPKPNLECDHHQPAIDRLASAFARALGVFHPFAGRLVRHTDNAGVDIVSLRCTGEGAEFVHAVAASVLAVDITTEAPLRIPQELVSALFPLNGLLGVYAISADDGERAAPLLAAQVTELADAVSLNHGVGDGTTFWHFVNTWSDLSRRGGGGRPPTLPVLERWFLDTCPMPVPLQLAKVEDAVRRCGHPPPLEQCFFHFSAESVKKLKARANGGAHSPAAAAVISSLQALLGHLWRSLCRARRLPPSQETTFVLLIGCRGRVKGVPLSGYIGNAIVDCHVKSTAGEVLEKGLEWTARLLNRAVRSYDDSTVFRKFLERWPVEQRFAPTGATVSAGYAVAVSSPRFDVYGNDFGWGKPLAVRSDPGQVVDGKCSVFQGRGGGGAMAMEVCLAPDAMARLVADQEFMDSVSTSP</sequence>
<organism evidence="2 3">
    <name type="scientific">Eragrostis curvula</name>
    <name type="common">weeping love grass</name>
    <dbReference type="NCBI Taxonomy" id="38414"/>
    <lineage>
        <taxon>Eukaryota</taxon>
        <taxon>Viridiplantae</taxon>
        <taxon>Streptophyta</taxon>
        <taxon>Embryophyta</taxon>
        <taxon>Tracheophyta</taxon>
        <taxon>Spermatophyta</taxon>
        <taxon>Magnoliopsida</taxon>
        <taxon>Liliopsida</taxon>
        <taxon>Poales</taxon>
        <taxon>Poaceae</taxon>
        <taxon>PACMAD clade</taxon>
        <taxon>Chloridoideae</taxon>
        <taxon>Eragrostideae</taxon>
        <taxon>Eragrostidinae</taxon>
        <taxon>Eragrostis</taxon>
    </lineage>
</organism>
<comment type="caution">
    <text evidence="2">The sequence shown here is derived from an EMBL/GenBank/DDBJ whole genome shotgun (WGS) entry which is preliminary data.</text>
</comment>
<dbReference type="InterPro" id="IPR023213">
    <property type="entry name" value="CAT-like_dom_sf"/>
</dbReference>
<keyword evidence="3" id="KW-1185">Reference proteome</keyword>
<feature type="non-terminal residue" evidence="2">
    <location>
        <position position="1"/>
    </location>
</feature>
<dbReference type="InterPro" id="IPR051283">
    <property type="entry name" value="Sec_Metabolite_Acyltrans"/>
</dbReference>
<dbReference type="Gramene" id="TVU49797">
    <property type="protein sequence ID" value="TVU49797"/>
    <property type="gene ID" value="EJB05_01134"/>
</dbReference>
<accession>A0A5J9WPF3</accession>
<dbReference type="Proteomes" id="UP000324897">
    <property type="component" value="Chromosome 6"/>
</dbReference>
<dbReference type="PANTHER" id="PTHR31896:SF43">
    <property type="entry name" value="PROTEIN ENHANCED PSEUDOMONAS SUSCEPTIBILITY 1"/>
    <property type="match status" value="1"/>
</dbReference>